<name>A0A0F9B2E8_9ZZZZ</name>
<keyword evidence="1" id="KW-0472">Membrane</keyword>
<protein>
    <submittedName>
        <fullName evidence="2">Uncharacterized protein</fullName>
    </submittedName>
</protein>
<keyword evidence="1" id="KW-0812">Transmembrane</keyword>
<evidence type="ECO:0000313" key="2">
    <source>
        <dbReference type="EMBL" id="KKL07967.1"/>
    </source>
</evidence>
<accession>A0A0F9B2E8</accession>
<evidence type="ECO:0000256" key="1">
    <source>
        <dbReference type="SAM" id="Phobius"/>
    </source>
</evidence>
<comment type="caution">
    <text evidence="2">The sequence shown here is derived from an EMBL/GenBank/DDBJ whole genome shotgun (WGS) entry which is preliminary data.</text>
</comment>
<feature type="transmembrane region" description="Helical" evidence="1">
    <location>
        <begin position="37"/>
        <end position="58"/>
    </location>
</feature>
<proteinExistence type="predicted"/>
<sequence>MRSMTTISAVIFLVSATVHLAAIEIIMLDNDGWTASANAMSTCIIVIVLISLGILHIVNKKTGRQPDGLVPEV</sequence>
<dbReference type="EMBL" id="LAZR01043073">
    <property type="protein sequence ID" value="KKL07967.1"/>
    <property type="molecule type" value="Genomic_DNA"/>
</dbReference>
<organism evidence="2">
    <name type="scientific">marine sediment metagenome</name>
    <dbReference type="NCBI Taxonomy" id="412755"/>
    <lineage>
        <taxon>unclassified sequences</taxon>
        <taxon>metagenomes</taxon>
        <taxon>ecological metagenomes</taxon>
    </lineage>
</organism>
<gene>
    <name evidence="2" type="ORF">LCGC14_2580680</name>
</gene>
<keyword evidence="1" id="KW-1133">Transmembrane helix</keyword>
<dbReference type="AlphaFoldDB" id="A0A0F9B2E8"/>
<reference evidence="2" key="1">
    <citation type="journal article" date="2015" name="Nature">
        <title>Complex archaea that bridge the gap between prokaryotes and eukaryotes.</title>
        <authorList>
            <person name="Spang A."/>
            <person name="Saw J.H."/>
            <person name="Jorgensen S.L."/>
            <person name="Zaremba-Niedzwiedzka K."/>
            <person name="Martijn J."/>
            <person name="Lind A.E."/>
            <person name="van Eijk R."/>
            <person name="Schleper C."/>
            <person name="Guy L."/>
            <person name="Ettema T.J."/>
        </authorList>
    </citation>
    <scope>NUCLEOTIDE SEQUENCE</scope>
</reference>